<protein>
    <submittedName>
        <fullName evidence="4">Uncharacterized protein</fullName>
    </submittedName>
</protein>
<proteinExistence type="predicted"/>
<gene>
    <name evidence="4" type="ORF">GOP47_0022225</name>
</gene>
<keyword evidence="1 3" id="KW-0853">WD repeat</keyword>
<dbReference type="PROSITE" id="PS50082">
    <property type="entry name" value="WD_REPEATS_2"/>
    <property type="match status" value="3"/>
</dbReference>
<organism evidence="4 5">
    <name type="scientific">Adiantum capillus-veneris</name>
    <name type="common">Maidenhair fern</name>
    <dbReference type="NCBI Taxonomy" id="13818"/>
    <lineage>
        <taxon>Eukaryota</taxon>
        <taxon>Viridiplantae</taxon>
        <taxon>Streptophyta</taxon>
        <taxon>Embryophyta</taxon>
        <taxon>Tracheophyta</taxon>
        <taxon>Polypodiopsida</taxon>
        <taxon>Polypodiidae</taxon>
        <taxon>Polypodiales</taxon>
        <taxon>Pteridineae</taxon>
        <taxon>Pteridaceae</taxon>
        <taxon>Vittarioideae</taxon>
        <taxon>Adiantum</taxon>
    </lineage>
</organism>
<dbReference type="PRINTS" id="PR00320">
    <property type="entry name" value="GPROTEINBRPT"/>
</dbReference>
<evidence type="ECO:0000256" key="1">
    <source>
        <dbReference type="ARBA" id="ARBA00022574"/>
    </source>
</evidence>
<dbReference type="Pfam" id="PF00400">
    <property type="entry name" value="WD40"/>
    <property type="match status" value="3"/>
</dbReference>
<dbReference type="Proteomes" id="UP000886520">
    <property type="component" value="Chromosome 21"/>
</dbReference>
<reference evidence="4" key="1">
    <citation type="submission" date="2021-01" db="EMBL/GenBank/DDBJ databases">
        <title>Adiantum capillus-veneris genome.</title>
        <authorList>
            <person name="Fang Y."/>
            <person name="Liao Q."/>
        </authorList>
    </citation>
    <scope>NUCLEOTIDE SEQUENCE</scope>
    <source>
        <strain evidence="4">H3</strain>
        <tissue evidence="4">Leaf</tissue>
    </source>
</reference>
<evidence type="ECO:0000313" key="5">
    <source>
        <dbReference type="Proteomes" id="UP000886520"/>
    </source>
</evidence>
<dbReference type="InterPro" id="IPR020472">
    <property type="entry name" value="WD40_PAC1"/>
</dbReference>
<evidence type="ECO:0000313" key="4">
    <source>
        <dbReference type="EMBL" id="KAI5063678.1"/>
    </source>
</evidence>
<dbReference type="InterPro" id="IPR015943">
    <property type="entry name" value="WD40/YVTN_repeat-like_dom_sf"/>
</dbReference>
<evidence type="ECO:0000256" key="3">
    <source>
        <dbReference type="PROSITE-ProRule" id="PRU00221"/>
    </source>
</evidence>
<dbReference type="PANTHER" id="PTHR19854:SF1">
    <property type="entry name" value="GUANINE NUCLEOTIDE-BINDING PROTEIN SUBUNIT BETA-LIKE PROTEIN 1"/>
    <property type="match status" value="1"/>
</dbReference>
<dbReference type="SMART" id="SM00320">
    <property type="entry name" value="WD40"/>
    <property type="match status" value="5"/>
</dbReference>
<dbReference type="OrthoDB" id="7668193at2759"/>
<dbReference type="InterPro" id="IPR019775">
    <property type="entry name" value="WD40_repeat_CS"/>
</dbReference>
<evidence type="ECO:0000256" key="2">
    <source>
        <dbReference type="ARBA" id="ARBA00022737"/>
    </source>
</evidence>
<keyword evidence="5" id="KW-1185">Reference proteome</keyword>
<keyword evidence="2" id="KW-0677">Repeat</keyword>
<dbReference type="EMBL" id="JABFUD020000021">
    <property type="protein sequence ID" value="KAI5063678.1"/>
    <property type="molecule type" value="Genomic_DNA"/>
</dbReference>
<dbReference type="PANTHER" id="PTHR19854">
    <property type="entry name" value="TRANSDUCIN BETA-LIKE 3"/>
    <property type="match status" value="1"/>
</dbReference>
<dbReference type="InterPro" id="IPR001680">
    <property type="entry name" value="WD40_rpt"/>
</dbReference>
<name>A0A9D4U9W6_ADICA</name>
<dbReference type="Gene3D" id="2.130.10.10">
    <property type="entry name" value="YVTN repeat-like/Quinoprotein amine dehydrogenase"/>
    <property type="match status" value="2"/>
</dbReference>
<accession>A0A9D4U9W6</accession>
<feature type="repeat" description="WD" evidence="3">
    <location>
        <begin position="15"/>
        <end position="47"/>
    </location>
</feature>
<dbReference type="SUPFAM" id="SSF50978">
    <property type="entry name" value="WD40 repeat-like"/>
    <property type="match status" value="1"/>
</dbReference>
<dbReference type="PROSITE" id="PS50294">
    <property type="entry name" value="WD_REPEATS_REGION"/>
    <property type="match status" value="2"/>
</dbReference>
<dbReference type="PROSITE" id="PS00678">
    <property type="entry name" value="WD_REPEATS_1"/>
    <property type="match status" value="1"/>
</dbReference>
<dbReference type="AlphaFoldDB" id="A0A9D4U9W6"/>
<dbReference type="InterPro" id="IPR036322">
    <property type="entry name" value="WD40_repeat_dom_sf"/>
</dbReference>
<feature type="repeat" description="WD" evidence="3">
    <location>
        <begin position="75"/>
        <end position="100"/>
    </location>
</feature>
<sequence>MVRSQGRPPDPVSVLRGHRASVTALAFHDSSLLVSGDSDGELKLWDMVKRRPHISARVQTPASGVIGIGAGKTLGNKILSQGRDGTLKVWELAEGRLSREPLLIIDTEAYHFCKLSICRPASCATDSSASEMIDASTDSSDDNNGEIGSLSNVERKNYVALAGKDPSMVDVWDIDAGNLAMQFGRDTSVELLPHKKASGMCMALQAFNQINGEGFLHVVAGYEDGSLAMWDARNPKIPCLTTCLHQEPVLSIALDGPCQGGVSGSADERLILFSLDYQQNSFQMRKEVALGNPGTADISIRKDDKIVATAGWDCRVRIYDYRRSRALAKLKYHSDLVNSVCFSDDCKLLTSASKDGTIALWSIYPPQEDLSISA</sequence>
<feature type="repeat" description="WD" evidence="3">
    <location>
        <begin position="330"/>
        <end position="363"/>
    </location>
</feature>
<comment type="caution">
    <text evidence="4">The sequence shown here is derived from an EMBL/GenBank/DDBJ whole genome shotgun (WGS) entry which is preliminary data.</text>
</comment>